<name>A0A699GZJ0_TANCI</name>
<comment type="caution">
    <text evidence="1">The sequence shown here is derived from an EMBL/GenBank/DDBJ whole genome shotgun (WGS) entry which is preliminary data.</text>
</comment>
<sequence>MAKGLSDRMLIEHMDAQGQGVFTSRSWRRIFEIRGTLVHELILEFFSTFREISSAGDFFGTTPPYTSNKDSMLRLCHRLIACSIVGRSQAPEMVTVIDLFYLRGMDVGSVIIPYLLARYLRFFTLGRKQGAMISRDFPEIGMAELVRLEICEELDDTWAWVAPRPERQQVTVAGAAEVAPVVDEGALAVPAHVYIDIRPNGDALRKCILEGPYQPTTVIIPAVPATTNSPVVLERTTVETILTMFLENKADYESEKKAIHLLLTRIGDEIYSTVDACKTAHEMWIDIERLQQGESPNIQNVKTNLFGNLDNSLLMMESP</sequence>
<dbReference type="EMBL" id="BKCJ010080054">
    <property type="protein sequence ID" value="GEW91431.1"/>
    <property type="molecule type" value="Genomic_DNA"/>
</dbReference>
<organism evidence="1">
    <name type="scientific">Tanacetum cinerariifolium</name>
    <name type="common">Dalmatian daisy</name>
    <name type="synonym">Chrysanthemum cinerariifolium</name>
    <dbReference type="NCBI Taxonomy" id="118510"/>
    <lineage>
        <taxon>Eukaryota</taxon>
        <taxon>Viridiplantae</taxon>
        <taxon>Streptophyta</taxon>
        <taxon>Embryophyta</taxon>
        <taxon>Tracheophyta</taxon>
        <taxon>Spermatophyta</taxon>
        <taxon>Magnoliopsida</taxon>
        <taxon>eudicotyledons</taxon>
        <taxon>Gunneridae</taxon>
        <taxon>Pentapetalae</taxon>
        <taxon>asterids</taxon>
        <taxon>campanulids</taxon>
        <taxon>Asterales</taxon>
        <taxon>Asteraceae</taxon>
        <taxon>Asteroideae</taxon>
        <taxon>Anthemideae</taxon>
        <taxon>Anthemidinae</taxon>
        <taxon>Tanacetum</taxon>
    </lineage>
</organism>
<reference evidence="1" key="1">
    <citation type="journal article" date="2019" name="Sci. Rep.">
        <title>Draft genome of Tanacetum cinerariifolium, the natural source of mosquito coil.</title>
        <authorList>
            <person name="Yamashiro T."/>
            <person name="Shiraishi A."/>
            <person name="Satake H."/>
            <person name="Nakayama K."/>
        </authorList>
    </citation>
    <scope>NUCLEOTIDE SEQUENCE</scope>
</reference>
<gene>
    <name evidence="1" type="ORF">Tci_263407</name>
</gene>
<evidence type="ECO:0000313" key="1">
    <source>
        <dbReference type="EMBL" id="GEW91431.1"/>
    </source>
</evidence>
<dbReference type="AlphaFoldDB" id="A0A699GZJ0"/>
<accession>A0A699GZJ0</accession>
<proteinExistence type="predicted"/>
<protein>
    <submittedName>
        <fullName evidence="1">Uncharacterized protein</fullName>
    </submittedName>
</protein>